<accession>A0ACC2JNN3</accession>
<reference evidence="1" key="1">
    <citation type="submission" date="2022-12" db="EMBL/GenBank/DDBJ databases">
        <title>Genome Sequence of Lasiodiplodia mahajangana.</title>
        <authorList>
            <person name="Buettner E."/>
        </authorList>
    </citation>
    <scope>NUCLEOTIDE SEQUENCE</scope>
    <source>
        <strain evidence="1">VT137</strain>
    </source>
</reference>
<gene>
    <name evidence="1" type="ORF">O1611_g4770</name>
</gene>
<dbReference type="Proteomes" id="UP001153332">
    <property type="component" value="Unassembled WGS sequence"/>
</dbReference>
<sequence length="227" mass="25194">MVWVYMPIAPQDRIISLGFRETGLPHSILIQMSLAGKVILGRCPGRPGKDVLLASGTPLALIYGEPYELESHHIFGAYPSSSGDTPLFAMREVETDREGPYFSWAPLTHIQSVNTFSEWGTGLCKGIIFHYRNGGSRALGQCRLKVDQSVVVEKPCVLCFQTTLYSTADGKRWDHARGVRVEVTGDDSHQHSDSEWKCIPLGSGVLTFSFNEDSSWISVREESPMTE</sequence>
<protein>
    <submittedName>
        <fullName evidence="1">Uncharacterized protein</fullName>
    </submittedName>
</protein>
<evidence type="ECO:0000313" key="2">
    <source>
        <dbReference type="Proteomes" id="UP001153332"/>
    </source>
</evidence>
<dbReference type="EMBL" id="JAPUUL010000938">
    <property type="protein sequence ID" value="KAJ8128863.1"/>
    <property type="molecule type" value="Genomic_DNA"/>
</dbReference>
<comment type="caution">
    <text evidence="1">The sequence shown here is derived from an EMBL/GenBank/DDBJ whole genome shotgun (WGS) entry which is preliminary data.</text>
</comment>
<organism evidence="1 2">
    <name type="scientific">Lasiodiplodia mahajangana</name>
    <dbReference type="NCBI Taxonomy" id="1108764"/>
    <lineage>
        <taxon>Eukaryota</taxon>
        <taxon>Fungi</taxon>
        <taxon>Dikarya</taxon>
        <taxon>Ascomycota</taxon>
        <taxon>Pezizomycotina</taxon>
        <taxon>Dothideomycetes</taxon>
        <taxon>Dothideomycetes incertae sedis</taxon>
        <taxon>Botryosphaeriales</taxon>
        <taxon>Botryosphaeriaceae</taxon>
        <taxon>Lasiodiplodia</taxon>
    </lineage>
</organism>
<evidence type="ECO:0000313" key="1">
    <source>
        <dbReference type="EMBL" id="KAJ8128863.1"/>
    </source>
</evidence>
<proteinExistence type="predicted"/>
<name>A0ACC2JNN3_9PEZI</name>
<keyword evidence="2" id="KW-1185">Reference proteome</keyword>